<evidence type="ECO:0000313" key="2">
    <source>
        <dbReference type="Proteomes" id="UP001499909"/>
    </source>
</evidence>
<accession>A0ABP7NXJ1</accession>
<dbReference type="Proteomes" id="UP001499909">
    <property type="component" value="Unassembled WGS sequence"/>
</dbReference>
<sequence length="427" mass="49522">MFFVFATISGLTKLREWVARLDQATLRSVVQYYTENIKLGGSHMLLKSMIKNWEENKVLTTVCGKPVSIVAFRNVNNRFRLITGAAFVSNFSFIDEAKLAESLNQKGIVSLGGVSINNNDLAQNICIQIKGHKEMYMFYIELSKPVNLENTFDAYAVSAMQKSLIYAVKILDIEGQLMHDRNQLIRKLKDKLDFTEKTINVVHFINNRLSPLTNYFEMMELYKYEKKKEDSQSYLPDLKKIINKEASRAKDNLRQINERARSLLYKSVESRNDLTIESIKYKNILRTVRDIWGEHNLQSDKFKIEWQEDLLDSSINIDIDDFWLVVEEIITNMSKHGKGNFFATTGIDSRPFLVFANQIATNSHISQNKKIKGIIDQFNNDEVNEIMKKNSNGLYMIKTYLNKVNINSKIVTKDNFFYFIITFPTIL</sequence>
<proteinExistence type="predicted"/>
<keyword evidence="2" id="KW-1185">Reference proteome</keyword>
<comment type="caution">
    <text evidence="1">The sequence shown here is derived from an EMBL/GenBank/DDBJ whole genome shotgun (WGS) entry which is preliminary data.</text>
</comment>
<dbReference type="EMBL" id="BAABDH010000114">
    <property type="protein sequence ID" value="GAA3956140.1"/>
    <property type="molecule type" value="Genomic_DNA"/>
</dbReference>
<name>A0ABP7NXJ1_9BACT</name>
<evidence type="ECO:0000313" key="1">
    <source>
        <dbReference type="EMBL" id="GAA3956140.1"/>
    </source>
</evidence>
<protein>
    <recommendedName>
        <fullName evidence="3">Sensor histidine kinase</fullName>
    </recommendedName>
</protein>
<organism evidence="1 2">
    <name type="scientific">Hymenobacter algoricola</name>
    <dbReference type="NCBI Taxonomy" id="486267"/>
    <lineage>
        <taxon>Bacteria</taxon>
        <taxon>Pseudomonadati</taxon>
        <taxon>Bacteroidota</taxon>
        <taxon>Cytophagia</taxon>
        <taxon>Cytophagales</taxon>
        <taxon>Hymenobacteraceae</taxon>
        <taxon>Hymenobacter</taxon>
    </lineage>
</organism>
<reference evidence="2" key="1">
    <citation type="journal article" date="2019" name="Int. J. Syst. Evol. Microbiol.">
        <title>The Global Catalogue of Microorganisms (GCM) 10K type strain sequencing project: providing services to taxonomists for standard genome sequencing and annotation.</title>
        <authorList>
            <consortium name="The Broad Institute Genomics Platform"/>
            <consortium name="The Broad Institute Genome Sequencing Center for Infectious Disease"/>
            <person name="Wu L."/>
            <person name="Ma J."/>
        </authorList>
    </citation>
    <scope>NUCLEOTIDE SEQUENCE [LARGE SCALE GENOMIC DNA]</scope>
    <source>
        <strain evidence="2">JCM 17214</strain>
    </source>
</reference>
<gene>
    <name evidence="1" type="ORF">GCM10022406_41810</name>
</gene>
<evidence type="ECO:0008006" key="3">
    <source>
        <dbReference type="Google" id="ProtNLM"/>
    </source>
</evidence>